<feature type="region of interest" description="Disordered" evidence="1">
    <location>
        <begin position="208"/>
        <end position="248"/>
    </location>
</feature>
<evidence type="ECO:0000256" key="1">
    <source>
        <dbReference type="SAM" id="MobiDB-lite"/>
    </source>
</evidence>
<proteinExistence type="predicted"/>
<dbReference type="InterPro" id="IPR011993">
    <property type="entry name" value="PH-like_dom_sf"/>
</dbReference>
<sequence>MSLNNSHYGTNGVLLYNGEIILIYYDGVEVSFEPDNEVPIMRGKKKGRIYLTSHRVVFVNKNQNDLFQSFSMPFMTLRDLDIEQPVFGANYIKGQVRAEQGGKWNGVSKFKIWFNNGGAIEFGQCLMNAGRLASQARAAQQFVINHSFNPNIYPAPPPAYSSLNPNSYGWVPMDRFPDRPNADSVYMYDAPPPYSGIFEQNQSYKFSGQNASNGFVDPKDPSKAYVASAPYPDEAPPNYQDSLNKKKD</sequence>
<dbReference type="CDD" id="cd13214">
    <property type="entry name" value="PH-GRAM_WBP2"/>
    <property type="match status" value="1"/>
</dbReference>
<evidence type="ECO:0000313" key="4">
    <source>
        <dbReference type="Proteomes" id="UP000276133"/>
    </source>
</evidence>
<dbReference type="OrthoDB" id="1259151at2759"/>
<keyword evidence="4" id="KW-1185">Reference proteome</keyword>
<accession>A0A3M7SCQ6</accession>
<feature type="domain" description="GRAM" evidence="2">
    <location>
        <begin position="43"/>
        <end position="128"/>
    </location>
</feature>
<dbReference type="SUPFAM" id="SSF50729">
    <property type="entry name" value="PH domain-like"/>
    <property type="match status" value="1"/>
</dbReference>
<dbReference type="EMBL" id="REGN01001616">
    <property type="protein sequence ID" value="RNA33562.1"/>
    <property type="molecule type" value="Genomic_DNA"/>
</dbReference>
<dbReference type="AlphaFoldDB" id="A0A3M7SCQ6"/>
<dbReference type="InterPro" id="IPR044852">
    <property type="entry name" value="WBP2-like"/>
</dbReference>
<dbReference type="Proteomes" id="UP000276133">
    <property type="component" value="Unassembled WGS sequence"/>
</dbReference>
<dbReference type="InterPro" id="IPR004182">
    <property type="entry name" value="GRAM"/>
</dbReference>
<dbReference type="Pfam" id="PF02893">
    <property type="entry name" value="GRAM"/>
    <property type="match status" value="1"/>
</dbReference>
<evidence type="ECO:0000259" key="2">
    <source>
        <dbReference type="Pfam" id="PF02893"/>
    </source>
</evidence>
<organism evidence="3 4">
    <name type="scientific">Brachionus plicatilis</name>
    <name type="common">Marine rotifer</name>
    <name type="synonym">Brachionus muelleri</name>
    <dbReference type="NCBI Taxonomy" id="10195"/>
    <lineage>
        <taxon>Eukaryota</taxon>
        <taxon>Metazoa</taxon>
        <taxon>Spiralia</taxon>
        <taxon>Gnathifera</taxon>
        <taxon>Rotifera</taxon>
        <taxon>Eurotatoria</taxon>
        <taxon>Monogononta</taxon>
        <taxon>Pseudotrocha</taxon>
        <taxon>Ploima</taxon>
        <taxon>Brachionidae</taxon>
        <taxon>Brachionus</taxon>
    </lineage>
</organism>
<dbReference type="GO" id="GO:0005634">
    <property type="term" value="C:nucleus"/>
    <property type="evidence" value="ECO:0007669"/>
    <property type="project" value="TreeGrafter"/>
</dbReference>
<dbReference type="GO" id="GO:0031490">
    <property type="term" value="F:chromatin DNA binding"/>
    <property type="evidence" value="ECO:0007669"/>
    <property type="project" value="TreeGrafter"/>
</dbReference>
<dbReference type="STRING" id="10195.A0A3M7SCQ6"/>
<dbReference type="Gene3D" id="2.30.29.30">
    <property type="entry name" value="Pleckstrin-homology domain (PH domain)/Phosphotyrosine-binding domain (PTB)"/>
    <property type="match status" value="1"/>
</dbReference>
<evidence type="ECO:0000313" key="3">
    <source>
        <dbReference type="EMBL" id="RNA33562.1"/>
    </source>
</evidence>
<dbReference type="GO" id="GO:0003713">
    <property type="term" value="F:transcription coactivator activity"/>
    <property type="evidence" value="ECO:0007669"/>
    <property type="project" value="InterPro"/>
</dbReference>
<dbReference type="PANTHER" id="PTHR31606:SF1">
    <property type="entry name" value="WW DOMAIN BINDING PROTEIN 2, ISOFORM E"/>
    <property type="match status" value="1"/>
</dbReference>
<gene>
    <name evidence="3" type="ORF">BpHYR1_001911</name>
</gene>
<dbReference type="PANTHER" id="PTHR31606">
    <property type="entry name" value="WW DOMAIN BINDING PROTEIN 2, ISOFORM E"/>
    <property type="match status" value="1"/>
</dbReference>
<comment type="caution">
    <text evidence="3">The sequence shown here is derived from an EMBL/GenBank/DDBJ whole genome shotgun (WGS) entry which is preliminary data.</text>
</comment>
<protein>
    <submittedName>
        <fullName evidence="3">WW domain-binding 2</fullName>
    </submittedName>
</protein>
<name>A0A3M7SCQ6_BRAPC</name>
<reference evidence="3 4" key="1">
    <citation type="journal article" date="2018" name="Sci. Rep.">
        <title>Genomic signatures of local adaptation to the degree of environmental predictability in rotifers.</title>
        <authorList>
            <person name="Franch-Gras L."/>
            <person name="Hahn C."/>
            <person name="Garcia-Roger E.M."/>
            <person name="Carmona M.J."/>
            <person name="Serra M."/>
            <person name="Gomez A."/>
        </authorList>
    </citation>
    <scope>NUCLEOTIDE SEQUENCE [LARGE SCALE GENOMIC DNA]</scope>
    <source>
        <strain evidence="3">HYR1</strain>
    </source>
</reference>